<protein>
    <submittedName>
        <fullName evidence="1">Uncharacterized protein</fullName>
    </submittedName>
</protein>
<dbReference type="EMBL" id="JAPHNL010000315">
    <property type="protein sequence ID" value="MCX3063566.1"/>
    <property type="molecule type" value="Genomic_DNA"/>
</dbReference>
<sequence length="184" mass="20511">MWGFHQDWACEADTAAELMRQRLVGASDENVLAARRDLQSLCELPTKTLEVLWEAGTEYLPTFNFLGGGAQWTRTVLDLCDASLSERTDVRPLAGADIEEGSDRLDAILAEIQEARRLDTDVQAALAECARRCTPELAFRLLLRAMVAGDLELTPEQYARLEAIGEALEYGEFVVDNARYLSEQ</sequence>
<accession>A0ABT3U2N5</accession>
<evidence type="ECO:0000313" key="1">
    <source>
        <dbReference type="EMBL" id="MCX3063566.1"/>
    </source>
</evidence>
<comment type="caution">
    <text evidence="1">The sequence shown here is derived from an EMBL/GenBank/DDBJ whole genome shotgun (WGS) entry which is preliminary data.</text>
</comment>
<organism evidence="1 2">
    <name type="scientific">Streptomyces beihaiensis</name>
    <dbReference type="NCBI Taxonomy" id="2984495"/>
    <lineage>
        <taxon>Bacteria</taxon>
        <taxon>Bacillati</taxon>
        <taxon>Actinomycetota</taxon>
        <taxon>Actinomycetes</taxon>
        <taxon>Kitasatosporales</taxon>
        <taxon>Streptomycetaceae</taxon>
        <taxon>Streptomyces</taxon>
    </lineage>
</organism>
<dbReference type="Proteomes" id="UP001163064">
    <property type="component" value="Unassembled WGS sequence"/>
</dbReference>
<proteinExistence type="predicted"/>
<name>A0ABT3U2N5_9ACTN</name>
<dbReference type="RefSeq" id="WP_266604623.1">
    <property type="nucleotide sequence ID" value="NZ_JAPHNL010000315.1"/>
</dbReference>
<keyword evidence="2" id="KW-1185">Reference proteome</keyword>
<gene>
    <name evidence="1" type="ORF">OFY01_28155</name>
</gene>
<reference evidence="1" key="1">
    <citation type="submission" date="2022-10" db="EMBL/GenBank/DDBJ databases">
        <title>Streptomyces beihaiensis sp. nov., a chitin degrading actinobacterium, isolated from shrimp pond soil.</title>
        <authorList>
            <person name="Xie J."/>
            <person name="Shen N."/>
        </authorList>
    </citation>
    <scope>NUCLEOTIDE SEQUENCE</scope>
    <source>
        <strain evidence="1">GXMU-J5</strain>
    </source>
</reference>
<evidence type="ECO:0000313" key="2">
    <source>
        <dbReference type="Proteomes" id="UP001163064"/>
    </source>
</evidence>